<comment type="caution">
    <text evidence="3">The sequence shown here is derived from an EMBL/GenBank/DDBJ whole genome shotgun (WGS) entry which is preliminary data.</text>
</comment>
<name>A0A9P4U171_9PEZI</name>
<dbReference type="OrthoDB" id="3934811at2759"/>
<feature type="compositionally biased region" description="Basic and acidic residues" evidence="2">
    <location>
        <begin position="306"/>
        <end position="327"/>
    </location>
</feature>
<proteinExistence type="predicted"/>
<protein>
    <submittedName>
        <fullName evidence="3">Uncharacterized protein</fullName>
    </submittedName>
</protein>
<reference evidence="3" key="1">
    <citation type="journal article" date="2020" name="Stud. Mycol.">
        <title>101 Dothideomycetes genomes: a test case for predicting lifestyles and emergence of pathogens.</title>
        <authorList>
            <person name="Haridas S."/>
            <person name="Albert R."/>
            <person name="Binder M."/>
            <person name="Bloem J."/>
            <person name="Labutti K."/>
            <person name="Salamov A."/>
            <person name="Andreopoulos B."/>
            <person name="Baker S."/>
            <person name="Barry K."/>
            <person name="Bills G."/>
            <person name="Bluhm B."/>
            <person name="Cannon C."/>
            <person name="Castanera R."/>
            <person name="Culley D."/>
            <person name="Daum C."/>
            <person name="Ezra D."/>
            <person name="Gonzalez J."/>
            <person name="Henrissat B."/>
            <person name="Kuo A."/>
            <person name="Liang C."/>
            <person name="Lipzen A."/>
            <person name="Lutzoni F."/>
            <person name="Magnuson J."/>
            <person name="Mondo S."/>
            <person name="Nolan M."/>
            <person name="Ohm R."/>
            <person name="Pangilinan J."/>
            <person name="Park H.-J."/>
            <person name="Ramirez L."/>
            <person name="Alfaro M."/>
            <person name="Sun H."/>
            <person name="Tritt A."/>
            <person name="Yoshinaga Y."/>
            <person name="Zwiers L.-H."/>
            <person name="Turgeon B."/>
            <person name="Goodwin S."/>
            <person name="Spatafora J."/>
            <person name="Crous P."/>
            <person name="Grigoriev I."/>
        </authorList>
    </citation>
    <scope>NUCLEOTIDE SEQUENCE</scope>
    <source>
        <strain evidence="3">CBS 130266</strain>
    </source>
</reference>
<evidence type="ECO:0000313" key="3">
    <source>
        <dbReference type="EMBL" id="KAF2432698.1"/>
    </source>
</evidence>
<keyword evidence="4" id="KW-1185">Reference proteome</keyword>
<feature type="region of interest" description="Disordered" evidence="2">
    <location>
        <begin position="304"/>
        <end position="328"/>
    </location>
</feature>
<evidence type="ECO:0000256" key="1">
    <source>
        <dbReference type="SAM" id="Coils"/>
    </source>
</evidence>
<feature type="region of interest" description="Disordered" evidence="2">
    <location>
        <begin position="1"/>
        <end position="29"/>
    </location>
</feature>
<dbReference type="EMBL" id="MU007024">
    <property type="protein sequence ID" value="KAF2432698.1"/>
    <property type="molecule type" value="Genomic_DNA"/>
</dbReference>
<dbReference type="AlphaFoldDB" id="A0A9P4U171"/>
<feature type="coiled-coil region" evidence="1">
    <location>
        <begin position="407"/>
        <end position="441"/>
    </location>
</feature>
<sequence>MDSGPSTPTPSLRGGDASHQRDAFSNTNSLPVSQQALLSFTSQGQSVVDFSPLPPPQDIPKIAHQVKQIGEQLEEFPSKLDAHRESINETSAQAVSTYSEVLGILRSDVEGDEHSTADQKSMSLEAIDLLKDQFEVVSDLCSESQEFLNTHFFQYKQLLHDQFNAVLALERANMQHGLAMYQQQLYAESANNVGNANAIAQLQQTLSNLTLRSGLMITEKKAAEEHAALAKQNAAYAQQDALRSKQEVARIQQRVDQLEVSKEDYTEQLSLMESRLRNAESANEHIKKSFEAETEKVRQLTLANSKLKEEPEKGSSPHVAGKNEDNGKWLSGYNASVKALEEKKSALVSAKKAVEALQKKDNDNMILRQREASKHASEVKMVADKFSDYRQSVEESFKDNERLLRDMAKKDNEIAAIKSSLENIEKQYQEAQTVHAKYKVEIWDLKQRVSGLESSKANLAKAVAVEQVACDKRGAEVQKLQSWNAELEDEKVRLELVIKNLKQQFGSHQLDGSIDSFNASDYAEKLVDLQEEINVLDSLNQVKTKQIEDLTYQLSSTRSNSTDLATQLASEKRHNAQQTEDMMVFRELIAQGRYDVITPGVEVKLRASGLHKHHPLKKYVSPEYYSRIERQKRTHIPDDIKESAIMSARDLEPIFWEDGI</sequence>
<evidence type="ECO:0000313" key="4">
    <source>
        <dbReference type="Proteomes" id="UP000800235"/>
    </source>
</evidence>
<gene>
    <name evidence="3" type="ORF">EJ08DRAFT_647793</name>
</gene>
<feature type="compositionally biased region" description="Polar residues" evidence="2">
    <location>
        <begin position="1"/>
        <end position="10"/>
    </location>
</feature>
<accession>A0A9P4U171</accession>
<dbReference type="Proteomes" id="UP000800235">
    <property type="component" value="Unassembled WGS sequence"/>
</dbReference>
<evidence type="ECO:0000256" key="2">
    <source>
        <dbReference type="SAM" id="MobiDB-lite"/>
    </source>
</evidence>
<keyword evidence="1" id="KW-0175">Coiled coil</keyword>
<organism evidence="3 4">
    <name type="scientific">Tothia fuscella</name>
    <dbReference type="NCBI Taxonomy" id="1048955"/>
    <lineage>
        <taxon>Eukaryota</taxon>
        <taxon>Fungi</taxon>
        <taxon>Dikarya</taxon>
        <taxon>Ascomycota</taxon>
        <taxon>Pezizomycotina</taxon>
        <taxon>Dothideomycetes</taxon>
        <taxon>Pleosporomycetidae</taxon>
        <taxon>Venturiales</taxon>
        <taxon>Cylindrosympodiaceae</taxon>
        <taxon>Tothia</taxon>
    </lineage>
</organism>